<protein>
    <submittedName>
        <fullName evidence="1">Uncharacterized protein</fullName>
    </submittedName>
</protein>
<name>A0A8X6TM80_NEPPI</name>
<reference evidence="1" key="1">
    <citation type="submission" date="2020-08" db="EMBL/GenBank/DDBJ databases">
        <title>Multicomponent nature underlies the extraordinary mechanical properties of spider dragline silk.</title>
        <authorList>
            <person name="Kono N."/>
            <person name="Nakamura H."/>
            <person name="Mori M."/>
            <person name="Yoshida Y."/>
            <person name="Ohtoshi R."/>
            <person name="Malay A.D."/>
            <person name="Moran D.A.P."/>
            <person name="Tomita M."/>
            <person name="Numata K."/>
            <person name="Arakawa K."/>
        </authorList>
    </citation>
    <scope>NUCLEOTIDE SEQUENCE</scope>
</reference>
<evidence type="ECO:0000313" key="1">
    <source>
        <dbReference type="EMBL" id="GFT34249.1"/>
    </source>
</evidence>
<dbReference type="EMBL" id="BMAW01108473">
    <property type="protein sequence ID" value="GFT34249.1"/>
    <property type="molecule type" value="Genomic_DNA"/>
</dbReference>
<organism evidence="1 2">
    <name type="scientific">Nephila pilipes</name>
    <name type="common">Giant wood spider</name>
    <name type="synonym">Nephila maculata</name>
    <dbReference type="NCBI Taxonomy" id="299642"/>
    <lineage>
        <taxon>Eukaryota</taxon>
        <taxon>Metazoa</taxon>
        <taxon>Ecdysozoa</taxon>
        <taxon>Arthropoda</taxon>
        <taxon>Chelicerata</taxon>
        <taxon>Arachnida</taxon>
        <taxon>Araneae</taxon>
        <taxon>Araneomorphae</taxon>
        <taxon>Entelegynae</taxon>
        <taxon>Araneoidea</taxon>
        <taxon>Nephilidae</taxon>
        <taxon>Nephila</taxon>
    </lineage>
</organism>
<keyword evidence="2" id="KW-1185">Reference proteome</keyword>
<proteinExistence type="predicted"/>
<dbReference type="Proteomes" id="UP000887013">
    <property type="component" value="Unassembled WGS sequence"/>
</dbReference>
<accession>A0A8X6TM80</accession>
<gene>
    <name evidence="1" type="ORF">NPIL_487401</name>
</gene>
<dbReference type="AlphaFoldDB" id="A0A8X6TM80"/>
<evidence type="ECO:0000313" key="2">
    <source>
        <dbReference type="Proteomes" id="UP000887013"/>
    </source>
</evidence>
<feature type="non-terminal residue" evidence="1">
    <location>
        <position position="46"/>
    </location>
</feature>
<sequence length="46" mass="5180">MTTRLPRPPQPWNKNVFWTYSTPPVRGTYAAGNHCARPTAPILGEK</sequence>
<comment type="caution">
    <text evidence="1">The sequence shown here is derived from an EMBL/GenBank/DDBJ whole genome shotgun (WGS) entry which is preliminary data.</text>
</comment>